<dbReference type="Gene3D" id="2.40.50.140">
    <property type="entry name" value="Nucleic acid-binding proteins"/>
    <property type="match status" value="1"/>
</dbReference>
<sequence length="81" mass="8969">MPYGKVQRVDARGFFFLSDDQQPRAAWTFAHVSAMPEAALPSVGDAFSYDVQPGRDGRPRAVDLRPLSAANEEADRVFGRE</sequence>
<dbReference type="HOGENOM" id="CLU_2566393_0_0_5"/>
<evidence type="ECO:0008006" key="3">
    <source>
        <dbReference type="Google" id="ProtNLM"/>
    </source>
</evidence>
<protein>
    <recommendedName>
        <fullName evidence="3">Cold-shock protein</fullName>
    </recommendedName>
</protein>
<dbReference type="RefSeq" id="WP_051520387.1">
    <property type="nucleotide sequence ID" value="NZ_KK073879.1"/>
</dbReference>
<dbReference type="AlphaFoldDB" id="A0A011UVV9"/>
<dbReference type="InterPro" id="IPR012340">
    <property type="entry name" value="NA-bd_OB-fold"/>
</dbReference>
<evidence type="ECO:0000313" key="1">
    <source>
        <dbReference type="EMBL" id="EXL09978.1"/>
    </source>
</evidence>
<dbReference type="EMBL" id="JENY01000004">
    <property type="protein sequence ID" value="EXL09978.1"/>
    <property type="molecule type" value="Genomic_DNA"/>
</dbReference>
<accession>A0A011UVV9</accession>
<name>A0A011UVV9_9HYPH</name>
<reference evidence="1 2" key="1">
    <citation type="submission" date="2014-02" db="EMBL/GenBank/DDBJ databases">
        <title>Aquamicrobium defluvii Genome sequencing.</title>
        <authorList>
            <person name="Wang X."/>
        </authorList>
    </citation>
    <scope>NUCLEOTIDE SEQUENCE [LARGE SCALE GENOMIC DNA]</scope>
    <source>
        <strain evidence="1 2">W13Z1</strain>
    </source>
</reference>
<organism evidence="1 2">
    <name type="scientific">Aquamicrobium defluvii</name>
    <dbReference type="NCBI Taxonomy" id="69279"/>
    <lineage>
        <taxon>Bacteria</taxon>
        <taxon>Pseudomonadati</taxon>
        <taxon>Pseudomonadota</taxon>
        <taxon>Alphaproteobacteria</taxon>
        <taxon>Hyphomicrobiales</taxon>
        <taxon>Phyllobacteriaceae</taxon>
        <taxon>Aquamicrobium</taxon>
    </lineage>
</organism>
<dbReference type="STRING" id="69279.BG36_17570"/>
<comment type="caution">
    <text evidence="1">The sequence shown here is derived from an EMBL/GenBank/DDBJ whole genome shotgun (WGS) entry which is preliminary data.</text>
</comment>
<evidence type="ECO:0000313" key="2">
    <source>
        <dbReference type="Proteomes" id="UP000019849"/>
    </source>
</evidence>
<dbReference type="Proteomes" id="UP000019849">
    <property type="component" value="Unassembled WGS sequence"/>
</dbReference>
<proteinExistence type="predicted"/>
<gene>
    <name evidence="1" type="ORF">BG36_17570</name>
</gene>